<comment type="caution">
    <text evidence="4">The sequence shown here is derived from an EMBL/GenBank/DDBJ whole genome shotgun (WGS) entry which is preliminary data.</text>
</comment>
<gene>
    <name evidence="4" type="ORF">GCM10022231_25590</name>
</gene>
<dbReference type="PANTHER" id="PTHR10146">
    <property type="entry name" value="PROLINE SYNTHETASE CO-TRANSCRIBED BACTERIAL HOMOLOG PROTEIN"/>
    <property type="match status" value="1"/>
</dbReference>
<dbReference type="PANTHER" id="PTHR10146:SF14">
    <property type="entry name" value="PYRIDOXAL PHOSPHATE HOMEOSTASIS PROTEIN"/>
    <property type="match status" value="1"/>
</dbReference>
<reference evidence="5" key="1">
    <citation type="journal article" date="2019" name="Int. J. Syst. Evol. Microbiol.">
        <title>The Global Catalogue of Microorganisms (GCM) 10K type strain sequencing project: providing services to taxonomists for standard genome sequencing and annotation.</title>
        <authorList>
            <consortium name="The Broad Institute Genomics Platform"/>
            <consortium name="The Broad Institute Genome Sequencing Center for Infectious Disease"/>
            <person name="Wu L."/>
            <person name="Ma J."/>
        </authorList>
    </citation>
    <scope>NUCLEOTIDE SEQUENCE [LARGE SCALE GENOMIC DNA]</scope>
    <source>
        <strain evidence="5">JCM 16923</strain>
    </source>
</reference>
<proteinExistence type="inferred from homology"/>
<dbReference type="InterPro" id="IPR001608">
    <property type="entry name" value="Ala_racemase_N"/>
</dbReference>
<dbReference type="InterPro" id="IPR029066">
    <property type="entry name" value="PLP-binding_barrel"/>
</dbReference>
<feature type="domain" description="Alanine racemase N-terminal" evidence="3">
    <location>
        <begin position="19"/>
        <end position="241"/>
    </location>
</feature>
<comment type="similarity">
    <text evidence="2">Belongs to the pyridoxal phosphate-binding protein YggS/PROSC family.</text>
</comment>
<accession>A0ABP7PDT1</accession>
<dbReference type="InterPro" id="IPR011078">
    <property type="entry name" value="PyrdxlP_homeostasis"/>
</dbReference>
<dbReference type="RefSeq" id="WP_344784333.1">
    <property type="nucleotide sequence ID" value="NZ_BAAAZW010000007.1"/>
</dbReference>
<protein>
    <submittedName>
        <fullName evidence="4">YggS family pyridoxal phosphate-dependent enzyme</fullName>
    </submittedName>
</protein>
<organism evidence="4 5">
    <name type="scientific">Gordonia caeni</name>
    <dbReference type="NCBI Taxonomy" id="1007097"/>
    <lineage>
        <taxon>Bacteria</taxon>
        <taxon>Bacillati</taxon>
        <taxon>Actinomycetota</taxon>
        <taxon>Actinomycetes</taxon>
        <taxon>Mycobacteriales</taxon>
        <taxon>Gordoniaceae</taxon>
        <taxon>Gordonia</taxon>
    </lineage>
</organism>
<dbReference type="Pfam" id="PF01168">
    <property type="entry name" value="Ala_racemase_N"/>
    <property type="match status" value="1"/>
</dbReference>
<dbReference type="Proteomes" id="UP001418444">
    <property type="component" value="Unassembled WGS sequence"/>
</dbReference>
<keyword evidence="1" id="KW-0663">Pyridoxal phosphate</keyword>
<name>A0ABP7PDT1_9ACTN</name>
<dbReference type="Gene3D" id="3.20.20.10">
    <property type="entry name" value="Alanine racemase"/>
    <property type="match status" value="1"/>
</dbReference>
<evidence type="ECO:0000259" key="3">
    <source>
        <dbReference type="Pfam" id="PF01168"/>
    </source>
</evidence>
<evidence type="ECO:0000313" key="4">
    <source>
        <dbReference type="EMBL" id="GAA3964031.1"/>
    </source>
</evidence>
<evidence type="ECO:0000256" key="1">
    <source>
        <dbReference type="ARBA" id="ARBA00022898"/>
    </source>
</evidence>
<keyword evidence="5" id="KW-1185">Reference proteome</keyword>
<evidence type="ECO:0000256" key="2">
    <source>
        <dbReference type="RuleBase" id="RU004514"/>
    </source>
</evidence>
<dbReference type="EMBL" id="BAAAZW010000007">
    <property type="protein sequence ID" value="GAA3964031.1"/>
    <property type="molecule type" value="Genomic_DNA"/>
</dbReference>
<dbReference type="PIRSF" id="PIRSF004848">
    <property type="entry name" value="YBL036c_PLPDEIII"/>
    <property type="match status" value="1"/>
</dbReference>
<sequence>MSDDPRRDELAAALTAARERVARAEAAAGRAPGSARLMVVTKFFPADDLVRLVGLGADEFGESREPEAGRKVAQVRADLPGAVFDVDMIGSLQRKKAKTVARWARRVQSVDSPELTEALASAAATALDAGERTAALGVLLQLSLDGDPARGGVVEADLPALADRVAAHEGVLRLDGLMVIAPLHGEADAHLARAAEVAARFRAEHPEAAELSSGMSSDLEKAIAHGSTCVRVGTAIMGARPITSP</sequence>
<evidence type="ECO:0000313" key="5">
    <source>
        <dbReference type="Proteomes" id="UP001418444"/>
    </source>
</evidence>
<dbReference type="SUPFAM" id="SSF51419">
    <property type="entry name" value="PLP-binding barrel"/>
    <property type="match status" value="1"/>
</dbReference>